<dbReference type="EMBL" id="LFMY01000009">
    <property type="protein sequence ID" value="OKL58589.1"/>
    <property type="molecule type" value="Genomic_DNA"/>
</dbReference>
<evidence type="ECO:0000256" key="1">
    <source>
        <dbReference type="SAM" id="MobiDB-lite"/>
    </source>
</evidence>
<accession>A0A225ASL0</accession>
<dbReference type="RefSeq" id="XP_020118710.1">
    <property type="nucleotide sequence ID" value="XM_020268368.1"/>
</dbReference>
<keyword evidence="3" id="KW-1185">Reference proteome</keyword>
<feature type="region of interest" description="Disordered" evidence="1">
    <location>
        <begin position="1"/>
        <end position="36"/>
    </location>
</feature>
<organism evidence="2 3">
    <name type="scientific">Talaromyces atroroseus</name>
    <dbReference type="NCBI Taxonomy" id="1441469"/>
    <lineage>
        <taxon>Eukaryota</taxon>
        <taxon>Fungi</taxon>
        <taxon>Dikarya</taxon>
        <taxon>Ascomycota</taxon>
        <taxon>Pezizomycotina</taxon>
        <taxon>Eurotiomycetes</taxon>
        <taxon>Eurotiomycetidae</taxon>
        <taxon>Eurotiales</taxon>
        <taxon>Trichocomaceae</taxon>
        <taxon>Talaromyces</taxon>
        <taxon>Talaromyces sect. Trachyspermi</taxon>
    </lineage>
</organism>
<dbReference type="OrthoDB" id="4525861at2759"/>
<comment type="caution">
    <text evidence="2">The sequence shown here is derived from an EMBL/GenBank/DDBJ whole genome shotgun (WGS) entry which is preliminary data.</text>
</comment>
<feature type="compositionally biased region" description="Polar residues" evidence="1">
    <location>
        <begin position="24"/>
        <end position="35"/>
    </location>
</feature>
<dbReference type="Proteomes" id="UP000214365">
    <property type="component" value="Unassembled WGS sequence"/>
</dbReference>
<gene>
    <name evidence="2" type="ORF">UA08_06083</name>
</gene>
<dbReference type="GeneID" id="31005839"/>
<proteinExistence type="predicted"/>
<reference evidence="2 3" key="1">
    <citation type="submission" date="2015-06" db="EMBL/GenBank/DDBJ databases">
        <title>Talaromyces atroroseus IBT 11181 draft genome.</title>
        <authorList>
            <person name="Rasmussen K.B."/>
            <person name="Rasmussen S."/>
            <person name="Petersen B."/>
            <person name="Sicheritz-Ponten T."/>
            <person name="Mortensen U.H."/>
            <person name="Thrane U."/>
        </authorList>
    </citation>
    <scope>NUCLEOTIDE SEQUENCE [LARGE SCALE GENOMIC DNA]</scope>
    <source>
        <strain evidence="2 3">IBT 11181</strain>
    </source>
</reference>
<evidence type="ECO:0000313" key="3">
    <source>
        <dbReference type="Proteomes" id="UP000214365"/>
    </source>
</evidence>
<evidence type="ECO:0000313" key="2">
    <source>
        <dbReference type="EMBL" id="OKL58589.1"/>
    </source>
</evidence>
<protein>
    <submittedName>
        <fullName evidence="2">Uncharacterized protein</fullName>
    </submittedName>
</protein>
<dbReference type="AlphaFoldDB" id="A0A225ASL0"/>
<sequence>MPSDSHKNYSPTQSMVNPGMNYWVRSNSPTQSTRRNAAGRGLFSGLQDVKHYNVEGGWAGRQVVDDGQSSWFGWLGSFISGK</sequence>
<name>A0A225ASL0_TALAT</name>